<sequence>MMNQTKRRHSDSEEQKDFSAQSILPKRPHLDNASNITRTDASLAYPSTAGITRSPAIPFQKPQSLLTFSYSPSRLLEFNDSAMRYYAEPPRRADLRHGYDRWIRRPEEKGRLDGLLRAIAKIGSDKEKEGEPSTAWLKDVGIVSWRGVMTKILIAPYEERDSWELNIMLLDGTLYLEEHVSDAKLHEKNNIPPKQRIQMYYGYSFESYCTSERPPNREHYGRIPGWGGDVDTNVQWCCVAKTKLADTRIIIGGEVDCVRERFDGTTDSFVELKTSLTIHGPRDEARFEKKLLKFYFQSFLLGVPEIIVGFRTPSGEVSTLQGFKTLQIPRMVRDKPGSWDPQLCLEWGSRFITFLRENVSPSPTGGDTPYIWRASFTPKTGVTLKRLDQSGVDEVVNEEDRLGFLPSWYINESMARSTVLPDVPVSPTNTDLKS</sequence>
<evidence type="ECO:0000256" key="7">
    <source>
        <dbReference type="SAM" id="MobiDB-lite"/>
    </source>
</evidence>
<proteinExistence type="inferred from homology"/>
<keyword evidence="6" id="KW-0539">Nucleus</keyword>
<comment type="catalytic activity">
    <reaction evidence="5">
        <text>a 5'-end NAD(+)-phospho-ribonucleoside in mRNA + H2O = a 5'-end phospho-ribonucleoside in mRNA + NAD(+) + H(+)</text>
        <dbReference type="Rhea" id="RHEA:60880"/>
        <dbReference type="Rhea" id="RHEA-COMP:15692"/>
        <dbReference type="Rhea" id="RHEA-COMP:15698"/>
        <dbReference type="ChEBI" id="CHEBI:15377"/>
        <dbReference type="ChEBI" id="CHEBI:15378"/>
        <dbReference type="ChEBI" id="CHEBI:57540"/>
        <dbReference type="ChEBI" id="CHEBI:138282"/>
        <dbReference type="ChEBI" id="CHEBI:144029"/>
    </reaction>
    <physiologicalReaction direction="left-to-right" evidence="5">
        <dbReference type="Rhea" id="RHEA:60881"/>
    </physiologicalReaction>
</comment>
<comment type="function">
    <text evidence="6">Decapping enzyme for NAD-capped RNAs: specifically hydrolyzes the nicotinamide adenine dinucleotide (NAD) cap from a subset of RNAs by removing the entire NAD moiety from the 5'-end of an NAD-capped RNA.</text>
</comment>
<dbReference type="Proteomes" id="UP001212997">
    <property type="component" value="Unassembled WGS sequence"/>
</dbReference>
<comment type="catalytic activity">
    <reaction evidence="3">
        <text>a 5'-end (N(7)-methyl 5'-triphosphoguanosine)-ribonucleoside-ribonucleotide in mRNA + H2O = a (N(7)-methyl 5'-triphosphoguanosine)-nucleoside + a 5'-end phospho-ribonucleoside in mRNA + H(+)</text>
        <dbReference type="Rhea" id="RHEA:66928"/>
        <dbReference type="Rhea" id="RHEA-COMP:15692"/>
        <dbReference type="Rhea" id="RHEA-COMP:17313"/>
        <dbReference type="ChEBI" id="CHEBI:15377"/>
        <dbReference type="ChEBI" id="CHEBI:15378"/>
        <dbReference type="ChEBI" id="CHEBI:138282"/>
        <dbReference type="ChEBI" id="CHEBI:172876"/>
        <dbReference type="ChEBI" id="CHEBI:172877"/>
    </reaction>
    <physiologicalReaction direction="left-to-right" evidence="3">
        <dbReference type="Rhea" id="RHEA:66929"/>
    </physiologicalReaction>
</comment>
<organism evidence="9 10">
    <name type="scientific">Meripilus lineatus</name>
    <dbReference type="NCBI Taxonomy" id="2056292"/>
    <lineage>
        <taxon>Eukaryota</taxon>
        <taxon>Fungi</taxon>
        <taxon>Dikarya</taxon>
        <taxon>Basidiomycota</taxon>
        <taxon>Agaricomycotina</taxon>
        <taxon>Agaricomycetes</taxon>
        <taxon>Polyporales</taxon>
        <taxon>Meripilaceae</taxon>
        <taxon>Meripilus</taxon>
    </lineage>
</organism>
<comment type="cofactor">
    <cofactor evidence="1 6">
        <name>a divalent metal cation</name>
        <dbReference type="ChEBI" id="CHEBI:60240"/>
    </cofactor>
</comment>
<dbReference type="GO" id="GO:0034353">
    <property type="term" value="F:mRNA 5'-diphosphatase activity"/>
    <property type="evidence" value="ECO:0007669"/>
    <property type="project" value="TreeGrafter"/>
</dbReference>
<comment type="subcellular location">
    <subcellularLocation>
        <location evidence="6">Nucleus</location>
    </subcellularLocation>
</comment>
<dbReference type="GO" id="GO:0000166">
    <property type="term" value="F:nucleotide binding"/>
    <property type="evidence" value="ECO:0007669"/>
    <property type="project" value="UniProtKB-KW"/>
</dbReference>
<dbReference type="EMBL" id="JANAWD010000187">
    <property type="protein sequence ID" value="KAJ3484483.1"/>
    <property type="molecule type" value="Genomic_DNA"/>
</dbReference>
<evidence type="ECO:0000256" key="5">
    <source>
        <dbReference type="ARBA" id="ARBA00048124"/>
    </source>
</evidence>
<dbReference type="InterPro" id="IPR039039">
    <property type="entry name" value="RAI1-like_fam"/>
</dbReference>
<comment type="catalytic activity">
    <reaction evidence="4">
        <text>a 5'-end triphospho-ribonucleoside in mRNA + H2O = a 5'-end phospho-ribonucleoside in mRNA + diphosphate + H(+)</text>
        <dbReference type="Rhea" id="RHEA:78683"/>
        <dbReference type="Rhea" id="RHEA-COMP:15692"/>
        <dbReference type="Rhea" id="RHEA-COMP:17164"/>
        <dbReference type="ChEBI" id="CHEBI:15377"/>
        <dbReference type="ChEBI" id="CHEBI:15378"/>
        <dbReference type="ChEBI" id="CHEBI:33019"/>
        <dbReference type="ChEBI" id="CHEBI:138282"/>
        <dbReference type="ChEBI" id="CHEBI:167618"/>
    </reaction>
    <physiologicalReaction direction="left-to-right" evidence="4">
        <dbReference type="Rhea" id="RHEA:78684"/>
    </physiologicalReaction>
</comment>
<keyword evidence="6" id="KW-0378">Hydrolase</keyword>
<evidence type="ECO:0000256" key="6">
    <source>
        <dbReference type="RuleBase" id="RU367113"/>
    </source>
</evidence>
<dbReference type="GO" id="GO:0004518">
    <property type="term" value="F:nuclease activity"/>
    <property type="evidence" value="ECO:0007669"/>
    <property type="project" value="UniProtKB-KW"/>
</dbReference>
<keyword evidence="6" id="KW-0547">Nucleotide-binding</keyword>
<dbReference type="GO" id="GO:0005634">
    <property type="term" value="C:nucleus"/>
    <property type="evidence" value="ECO:0007669"/>
    <property type="project" value="UniProtKB-SubCell"/>
</dbReference>
<dbReference type="PANTHER" id="PTHR12395">
    <property type="entry name" value="DOM-3 RELATED"/>
    <property type="match status" value="1"/>
</dbReference>
<dbReference type="GO" id="GO:0000956">
    <property type="term" value="P:nuclear-transcribed mRNA catabolic process"/>
    <property type="evidence" value="ECO:0007669"/>
    <property type="project" value="TreeGrafter"/>
</dbReference>
<evidence type="ECO:0000256" key="1">
    <source>
        <dbReference type="ARBA" id="ARBA00001968"/>
    </source>
</evidence>
<dbReference type="AlphaFoldDB" id="A0AAD5V7D8"/>
<dbReference type="InterPro" id="IPR013961">
    <property type="entry name" value="RAI1"/>
</dbReference>
<feature type="domain" description="RAI1-like" evidence="8">
    <location>
        <begin position="60"/>
        <end position="409"/>
    </location>
</feature>
<gene>
    <name evidence="9" type="ORF">NLI96_g5622</name>
</gene>
<evidence type="ECO:0000313" key="10">
    <source>
        <dbReference type="Proteomes" id="UP001212997"/>
    </source>
</evidence>
<evidence type="ECO:0000313" key="9">
    <source>
        <dbReference type="EMBL" id="KAJ3484483.1"/>
    </source>
</evidence>
<keyword evidence="6" id="KW-0479">Metal-binding</keyword>
<comment type="similarity">
    <text evidence="2 6">Belongs to the DXO/Dom3Z family.</text>
</comment>
<evidence type="ECO:0000256" key="2">
    <source>
        <dbReference type="ARBA" id="ARBA00006562"/>
    </source>
</evidence>
<name>A0AAD5V7D8_9APHY</name>
<dbReference type="GO" id="GO:0110155">
    <property type="term" value="P:NAD-cap decapping"/>
    <property type="evidence" value="ECO:0007669"/>
    <property type="project" value="TreeGrafter"/>
</dbReference>
<dbReference type="GO" id="GO:0046872">
    <property type="term" value="F:metal ion binding"/>
    <property type="evidence" value="ECO:0007669"/>
    <property type="project" value="UniProtKB-KW"/>
</dbReference>
<keyword evidence="6" id="KW-0694">RNA-binding</keyword>
<dbReference type="Pfam" id="PF08652">
    <property type="entry name" value="RAI1"/>
    <property type="match status" value="1"/>
</dbReference>
<feature type="region of interest" description="Disordered" evidence="7">
    <location>
        <begin position="1"/>
        <end position="38"/>
    </location>
</feature>
<dbReference type="EC" id="3.6.1.-" evidence="6"/>
<reference evidence="9" key="1">
    <citation type="submission" date="2022-07" db="EMBL/GenBank/DDBJ databases">
        <title>Genome Sequence of Physisporinus lineatus.</title>
        <authorList>
            <person name="Buettner E."/>
        </authorList>
    </citation>
    <scope>NUCLEOTIDE SEQUENCE</scope>
    <source>
        <strain evidence="9">VT162</strain>
    </source>
</reference>
<keyword evidence="10" id="KW-1185">Reference proteome</keyword>
<accession>A0AAD5V7D8</accession>
<dbReference type="GO" id="GO:0005829">
    <property type="term" value="C:cytosol"/>
    <property type="evidence" value="ECO:0007669"/>
    <property type="project" value="TreeGrafter"/>
</dbReference>
<protein>
    <recommendedName>
        <fullName evidence="6">Decapping nuclease</fullName>
        <ecNumber evidence="6">3.6.1.-</ecNumber>
    </recommendedName>
</protein>
<comment type="caution">
    <text evidence="9">The sequence shown here is derived from an EMBL/GenBank/DDBJ whole genome shotgun (WGS) entry which is preliminary data.</text>
</comment>
<keyword evidence="6" id="KW-0540">Nuclease</keyword>
<dbReference type="PANTHER" id="PTHR12395:SF9">
    <property type="entry name" value="DECAPPING AND EXORIBONUCLEASE PROTEIN"/>
    <property type="match status" value="1"/>
</dbReference>
<evidence type="ECO:0000259" key="8">
    <source>
        <dbReference type="Pfam" id="PF08652"/>
    </source>
</evidence>
<evidence type="ECO:0000256" key="4">
    <source>
        <dbReference type="ARBA" id="ARBA00044692"/>
    </source>
</evidence>
<evidence type="ECO:0000256" key="3">
    <source>
        <dbReference type="ARBA" id="ARBA00044676"/>
    </source>
</evidence>
<dbReference type="GO" id="GO:0003723">
    <property type="term" value="F:RNA binding"/>
    <property type="evidence" value="ECO:0007669"/>
    <property type="project" value="UniProtKB-KW"/>
</dbReference>